<dbReference type="PROSITE" id="PS51375">
    <property type="entry name" value="PPR"/>
    <property type="match status" value="3"/>
</dbReference>
<dbReference type="FunFam" id="1.25.40.10:FF:000242">
    <property type="entry name" value="Pentatricopeptide repeat-containing protein"/>
    <property type="match status" value="1"/>
</dbReference>
<feature type="repeat" description="PPR" evidence="2">
    <location>
        <begin position="307"/>
        <end position="341"/>
    </location>
</feature>
<dbReference type="PANTHER" id="PTHR47926:SF540">
    <property type="entry name" value="PENTATRICOPEPTIDE REPEAT-CONTAINING PROTEIN"/>
    <property type="match status" value="1"/>
</dbReference>
<dbReference type="Proteomes" id="UP001603857">
    <property type="component" value="Unassembled WGS sequence"/>
</dbReference>
<evidence type="ECO:0000256" key="1">
    <source>
        <dbReference type="ARBA" id="ARBA00022737"/>
    </source>
</evidence>
<dbReference type="Pfam" id="PF20431">
    <property type="entry name" value="E_motif"/>
    <property type="match status" value="1"/>
</dbReference>
<sequence length="486" mass="53566">MSAMGRGREIERKILRLLHGSKTRTQLTEIHAHFLRHRLHHSNEILAHFVSVCASLHRTPYAARLFAQAHNPNILLFNAIIKAHSLSPPFYPSFSLFSLMKARAISPDRYTFAPLLHAAANLRHYALGRSLHAQLLRLGFVRHASLQLAAVGLYAACAAMSDAAKVFDEMPHRDVVVWNMMVQGFCKTGDLQTGFKLFREMKVRSVVSWNLMMSCLAQGKREEKVLELFREMLEEGFEPDEASLVAVLPCCARLGAVDVGEWIHSYANKKGFLQNAVNVGNSLVDFYCKGGNLQAAWGIFNNMASKNVVSWNAMISGLAYNGEGEVGVELFEEMVRGGVVPNDSTFVGVLACSAHAGLVDKGREVFAAMSAMFGVSPKLEHYGCVVDLLGRCGHVREARDLIRSMPLEPTAALWGALLSACRTYGDREIAETAAKELVRLEPWNSGNYVLLSNVYAEEGRWDEVEKVRGSMRGGGIKKVAGQSATG</sequence>
<evidence type="ECO:0000256" key="2">
    <source>
        <dbReference type="PROSITE-ProRule" id="PRU00708"/>
    </source>
</evidence>
<evidence type="ECO:0000313" key="4">
    <source>
        <dbReference type="Proteomes" id="UP001603857"/>
    </source>
</evidence>
<organism evidence="3 4">
    <name type="scientific">Flemingia macrophylla</name>
    <dbReference type="NCBI Taxonomy" id="520843"/>
    <lineage>
        <taxon>Eukaryota</taxon>
        <taxon>Viridiplantae</taxon>
        <taxon>Streptophyta</taxon>
        <taxon>Embryophyta</taxon>
        <taxon>Tracheophyta</taxon>
        <taxon>Spermatophyta</taxon>
        <taxon>Magnoliopsida</taxon>
        <taxon>eudicotyledons</taxon>
        <taxon>Gunneridae</taxon>
        <taxon>Pentapetalae</taxon>
        <taxon>rosids</taxon>
        <taxon>fabids</taxon>
        <taxon>Fabales</taxon>
        <taxon>Fabaceae</taxon>
        <taxon>Papilionoideae</taxon>
        <taxon>50 kb inversion clade</taxon>
        <taxon>NPAAA clade</taxon>
        <taxon>indigoferoid/millettioid clade</taxon>
        <taxon>Phaseoleae</taxon>
        <taxon>Flemingia</taxon>
    </lineage>
</organism>
<proteinExistence type="predicted"/>
<gene>
    <name evidence="3" type="ORF">Fmac_024639</name>
</gene>
<dbReference type="PANTHER" id="PTHR47926">
    <property type="entry name" value="PENTATRICOPEPTIDE REPEAT-CONTAINING PROTEIN"/>
    <property type="match status" value="1"/>
</dbReference>
<dbReference type="InterPro" id="IPR011990">
    <property type="entry name" value="TPR-like_helical_dom_sf"/>
</dbReference>
<feature type="repeat" description="PPR" evidence="2">
    <location>
        <begin position="205"/>
        <end position="239"/>
    </location>
</feature>
<feature type="repeat" description="PPR" evidence="2">
    <location>
        <begin position="174"/>
        <end position="204"/>
    </location>
</feature>
<dbReference type="FunFam" id="1.25.40.10:FF:000921">
    <property type="entry name" value="Pentatricopeptide repeat-containing protein At5g48910"/>
    <property type="match status" value="1"/>
</dbReference>
<reference evidence="3 4" key="1">
    <citation type="submission" date="2024-08" db="EMBL/GenBank/DDBJ databases">
        <title>Insights into the chromosomal genome structure of Flemingia macrophylla.</title>
        <authorList>
            <person name="Ding Y."/>
            <person name="Zhao Y."/>
            <person name="Bi W."/>
            <person name="Wu M."/>
            <person name="Zhao G."/>
            <person name="Gong Y."/>
            <person name="Li W."/>
            <person name="Zhang P."/>
        </authorList>
    </citation>
    <scope>NUCLEOTIDE SEQUENCE [LARGE SCALE GENOMIC DNA]</scope>
    <source>
        <strain evidence="3">DYQJB</strain>
        <tissue evidence="3">Leaf</tissue>
    </source>
</reference>
<dbReference type="Gene3D" id="1.25.40.10">
    <property type="entry name" value="Tetratricopeptide repeat domain"/>
    <property type="match status" value="3"/>
</dbReference>
<dbReference type="SUPFAM" id="SSF48452">
    <property type="entry name" value="TPR-like"/>
    <property type="match status" value="1"/>
</dbReference>
<dbReference type="Pfam" id="PF01535">
    <property type="entry name" value="PPR"/>
    <property type="match status" value="2"/>
</dbReference>
<dbReference type="InterPro" id="IPR046848">
    <property type="entry name" value="E_motif"/>
</dbReference>
<evidence type="ECO:0000313" key="3">
    <source>
        <dbReference type="EMBL" id="KAL2325581.1"/>
    </source>
</evidence>
<dbReference type="EMBL" id="JBGMDY010000008">
    <property type="protein sequence ID" value="KAL2325581.1"/>
    <property type="molecule type" value="Genomic_DNA"/>
</dbReference>
<dbReference type="NCBIfam" id="TIGR00756">
    <property type="entry name" value="PPR"/>
    <property type="match status" value="4"/>
</dbReference>
<dbReference type="InterPro" id="IPR046960">
    <property type="entry name" value="PPR_At4g14850-like_plant"/>
</dbReference>
<protein>
    <recommendedName>
        <fullName evidence="5">Pentatricopeptide repeat-containing protein</fullName>
    </recommendedName>
</protein>
<dbReference type="Pfam" id="PF13041">
    <property type="entry name" value="PPR_2"/>
    <property type="match status" value="2"/>
</dbReference>
<name>A0ABD1LQ27_9FABA</name>
<evidence type="ECO:0008006" key="5">
    <source>
        <dbReference type="Google" id="ProtNLM"/>
    </source>
</evidence>
<dbReference type="AlphaFoldDB" id="A0ABD1LQ27"/>
<comment type="caution">
    <text evidence="3">The sequence shown here is derived from an EMBL/GenBank/DDBJ whole genome shotgun (WGS) entry which is preliminary data.</text>
</comment>
<keyword evidence="4" id="KW-1185">Reference proteome</keyword>
<dbReference type="InterPro" id="IPR002885">
    <property type="entry name" value="PPR_rpt"/>
</dbReference>
<accession>A0ABD1LQ27</accession>
<keyword evidence="1" id="KW-0677">Repeat</keyword>